<dbReference type="FunFam" id="2.40.10.10:FF:000068">
    <property type="entry name" value="transmembrane protease serine 2"/>
    <property type="match status" value="1"/>
</dbReference>
<dbReference type="InterPro" id="IPR043504">
    <property type="entry name" value="Peptidase_S1_PA_chymotrypsin"/>
</dbReference>
<evidence type="ECO:0000259" key="3">
    <source>
        <dbReference type="PROSITE" id="PS50240"/>
    </source>
</evidence>
<protein>
    <recommendedName>
        <fullName evidence="3">Peptidase S1 domain-containing protein</fullName>
    </recommendedName>
</protein>
<evidence type="ECO:0000256" key="1">
    <source>
        <dbReference type="ARBA" id="ARBA00023157"/>
    </source>
</evidence>
<gene>
    <name evidence="4" type="ORF">QLX08_002482</name>
</gene>
<dbReference type="Pfam" id="PF00089">
    <property type="entry name" value="Trypsin"/>
    <property type="match status" value="1"/>
</dbReference>
<keyword evidence="1" id="KW-1015">Disulfide bond</keyword>
<name>A0AAW1AB99_9HYME</name>
<dbReference type="PRINTS" id="PR00722">
    <property type="entry name" value="CHYMOTRYPSIN"/>
</dbReference>
<comment type="caution">
    <text evidence="4">The sequence shown here is derived from an EMBL/GenBank/DDBJ whole genome shotgun (WGS) entry which is preliminary data.</text>
</comment>
<keyword evidence="2" id="KW-0732">Signal</keyword>
<dbReference type="Gene3D" id="2.40.10.10">
    <property type="entry name" value="Trypsin-like serine proteases"/>
    <property type="match status" value="1"/>
</dbReference>
<dbReference type="PANTHER" id="PTHR24252">
    <property type="entry name" value="ACROSIN-RELATED"/>
    <property type="match status" value="1"/>
</dbReference>
<dbReference type="InterPro" id="IPR001254">
    <property type="entry name" value="Trypsin_dom"/>
</dbReference>
<evidence type="ECO:0000256" key="2">
    <source>
        <dbReference type="SAM" id="SignalP"/>
    </source>
</evidence>
<dbReference type="Proteomes" id="UP001432146">
    <property type="component" value="Unassembled WGS sequence"/>
</dbReference>
<accession>A0AAW1AB99</accession>
<evidence type="ECO:0000313" key="5">
    <source>
        <dbReference type="Proteomes" id="UP001432146"/>
    </source>
</evidence>
<sequence length="250" mass="27095">MVATTLALFCVLLGNVIASDNIKYATITEYPYHVSIEKYGVHVCSGALVHESWVITAASCVFRSEPSTVTVRARTSTLSVGGDELEVASIVVHEDFDKFILLNDIALIKLKIPVQFGEKLLPIGLSEEEDHMPDDGTTCFVTGWKYTLAGPMESQLTVTAVPFVNPSVCTATMPCYEPVFQKMLCAGNMTHGVETCQDDPGAPLMEGQTLIGVLSYGLGCKTMIHPGVYTRVSSYLPWISANSGVYDVQD</sequence>
<dbReference type="CDD" id="cd00190">
    <property type="entry name" value="Tryp_SPc"/>
    <property type="match status" value="1"/>
</dbReference>
<reference evidence="4 5" key="1">
    <citation type="submission" date="2024-05" db="EMBL/GenBank/DDBJ databases">
        <title>The nuclear and mitochondrial genome assemblies of Tetragonisca angustula (Apidae: Meliponini), a tiny yet remarkable pollinator in the Neotropics.</title>
        <authorList>
            <person name="Ferrari R."/>
            <person name="Ricardo P.C."/>
            <person name="Dias F.C."/>
            <person name="Araujo N.S."/>
            <person name="Soares D.O."/>
            <person name="Zhou Q.-S."/>
            <person name="Zhu C.-D."/>
            <person name="Coutinho L."/>
            <person name="Airas M.C."/>
            <person name="Batista T.M."/>
        </authorList>
    </citation>
    <scope>NUCLEOTIDE SEQUENCE [LARGE SCALE GENOMIC DNA]</scope>
    <source>
        <strain evidence="4">ASF017062</strain>
        <tissue evidence="4">Abdomen</tissue>
    </source>
</reference>
<dbReference type="InterPro" id="IPR009003">
    <property type="entry name" value="Peptidase_S1_PA"/>
</dbReference>
<dbReference type="InterPro" id="IPR001314">
    <property type="entry name" value="Peptidase_S1A"/>
</dbReference>
<feature type="domain" description="Peptidase S1" evidence="3">
    <location>
        <begin position="12"/>
        <end position="244"/>
    </location>
</feature>
<dbReference type="PROSITE" id="PS50240">
    <property type="entry name" value="TRYPSIN_DOM"/>
    <property type="match status" value="1"/>
</dbReference>
<dbReference type="PANTHER" id="PTHR24252:SF7">
    <property type="entry name" value="HYALIN"/>
    <property type="match status" value="1"/>
</dbReference>
<dbReference type="GO" id="GO:0004252">
    <property type="term" value="F:serine-type endopeptidase activity"/>
    <property type="evidence" value="ECO:0007669"/>
    <property type="project" value="InterPro"/>
</dbReference>
<proteinExistence type="predicted"/>
<dbReference type="SMART" id="SM00020">
    <property type="entry name" value="Tryp_SPc"/>
    <property type="match status" value="1"/>
</dbReference>
<feature type="chain" id="PRO_5043418606" description="Peptidase S1 domain-containing protein" evidence="2">
    <location>
        <begin position="19"/>
        <end position="250"/>
    </location>
</feature>
<organism evidence="4 5">
    <name type="scientific">Tetragonisca angustula</name>
    <dbReference type="NCBI Taxonomy" id="166442"/>
    <lineage>
        <taxon>Eukaryota</taxon>
        <taxon>Metazoa</taxon>
        <taxon>Ecdysozoa</taxon>
        <taxon>Arthropoda</taxon>
        <taxon>Hexapoda</taxon>
        <taxon>Insecta</taxon>
        <taxon>Pterygota</taxon>
        <taxon>Neoptera</taxon>
        <taxon>Endopterygota</taxon>
        <taxon>Hymenoptera</taxon>
        <taxon>Apocrita</taxon>
        <taxon>Aculeata</taxon>
        <taxon>Apoidea</taxon>
        <taxon>Anthophila</taxon>
        <taxon>Apidae</taxon>
        <taxon>Tetragonisca</taxon>
    </lineage>
</organism>
<dbReference type="EMBL" id="JAWNGG020000034">
    <property type="protein sequence ID" value="KAK9307030.1"/>
    <property type="molecule type" value="Genomic_DNA"/>
</dbReference>
<dbReference type="AlphaFoldDB" id="A0AAW1AB99"/>
<dbReference type="GO" id="GO:0006508">
    <property type="term" value="P:proteolysis"/>
    <property type="evidence" value="ECO:0007669"/>
    <property type="project" value="InterPro"/>
</dbReference>
<dbReference type="SUPFAM" id="SSF50494">
    <property type="entry name" value="Trypsin-like serine proteases"/>
    <property type="match status" value="1"/>
</dbReference>
<evidence type="ECO:0000313" key="4">
    <source>
        <dbReference type="EMBL" id="KAK9307030.1"/>
    </source>
</evidence>
<keyword evidence="5" id="KW-1185">Reference proteome</keyword>
<feature type="signal peptide" evidence="2">
    <location>
        <begin position="1"/>
        <end position="18"/>
    </location>
</feature>